<dbReference type="Pfam" id="PF10502">
    <property type="entry name" value="Peptidase_S26"/>
    <property type="match status" value="1"/>
</dbReference>
<dbReference type="PANTHER" id="PTHR43390:SF1">
    <property type="entry name" value="CHLOROPLAST PROCESSING PEPTIDASE"/>
    <property type="match status" value="1"/>
</dbReference>
<dbReference type="STRING" id="208439.AJAP_24695"/>
<dbReference type="GO" id="GO:0004252">
    <property type="term" value="F:serine-type endopeptidase activity"/>
    <property type="evidence" value="ECO:0007669"/>
    <property type="project" value="InterPro"/>
</dbReference>
<dbReference type="eggNOG" id="COG0681">
    <property type="taxonomic scope" value="Bacteria"/>
</dbReference>
<name>A0A075UXQ7_9PSEU</name>
<feature type="domain" description="Peptidase S26" evidence="4">
    <location>
        <begin position="41"/>
        <end position="197"/>
    </location>
</feature>
<dbReference type="Proteomes" id="UP000028492">
    <property type="component" value="Chromosome"/>
</dbReference>
<dbReference type="Gene3D" id="2.10.109.10">
    <property type="entry name" value="Umud Fragment, subunit A"/>
    <property type="match status" value="1"/>
</dbReference>
<dbReference type="PANTHER" id="PTHR43390">
    <property type="entry name" value="SIGNAL PEPTIDASE I"/>
    <property type="match status" value="1"/>
</dbReference>
<dbReference type="InterPro" id="IPR036286">
    <property type="entry name" value="LexA/Signal_pep-like_sf"/>
</dbReference>
<dbReference type="KEGG" id="aja:AJAP_24695"/>
<dbReference type="HOGENOM" id="CLU_1021731_0_0_11"/>
<dbReference type="InterPro" id="IPR019533">
    <property type="entry name" value="Peptidase_S26"/>
</dbReference>
<keyword evidence="3" id="KW-0378">Hydrolase</keyword>
<accession>A0A075UXQ7</accession>
<feature type="transmembrane region" description="Helical" evidence="3">
    <location>
        <begin position="236"/>
        <end position="256"/>
    </location>
</feature>
<comment type="catalytic activity">
    <reaction evidence="3">
        <text>Cleavage of hydrophobic, N-terminal signal or leader sequences from secreted and periplasmic proteins.</text>
        <dbReference type="EC" id="3.4.21.89"/>
    </reaction>
</comment>
<dbReference type="GO" id="GO:0005886">
    <property type="term" value="C:plasma membrane"/>
    <property type="evidence" value="ECO:0007669"/>
    <property type="project" value="UniProtKB-SubCell"/>
</dbReference>
<comment type="similarity">
    <text evidence="2 3">Belongs to the peptidase S26 family.</text>
</comment>
<dbReference type="SUPFAM" id="SSF51306">
    <property type="entry name" value="LexA/Signal peptidase"/>
    <property type="match status" value="1"/>
</dbReference>
<evidence type="ECO:0000256" key="3">
    <source>
        <dbReference type="RuleBase" id="RU362042"/>
    </source>
</evidence>
<dbReference type="PRINTS" id="PR00727">
    <property type="entry name" value="LEADERPTASE"/>
</dbReference>
<evidence type="ECO:0000259" key="4">
    <source>
        <dbReference type="Pfam" id="PF10502"/>
    </source>
</evidence>
<dbReference type="EMBL" id="CP008953">
    <property type="protein sequence ID" value="AIG77788.1"/>
    <property type="molecule type" value="Genomic_DNA"/>
</dbReference>
<dbReference type="NCBIfam" id="TIGR02227">
    <property type="entry name" value="sigpep_I_bact"/>
    <property type="match status" value="1"/>
</dbReference>
<dbReference type="GO" id="GO:0006465">
    <property type="term" value="P:signal peptide processing"/>
    <property type="evidence" value="ECO:0007669"/>
    <property type="project" value="InterPro"/>
</dbReference>
<dbReference type="CDD" id="cd06530">
    <property type="entry name" value="S26_SPase_I"/>
    <property type="match status" value="1"/>
</dbReference>
<reference evidence="5 6" key="1">
    <citation type="journal article" date="2014" name="J. Biotechnol.">
        <title>Complete genome sequence of the actinobacterium Amycolatopsis japonica MG417-CF17(T) (=DSM 44213T) producing (S,S)-N,N'-ethylenediaminedisuccinic acid.</title>
        <authorList>
            <person name="Stegmann E."/>
            <person name="Albersmeier A."/>
            <person name="Spohn M."/>
            <person name="Gert H."/>
            <person name="Weber T."/>
            <person name="Wohlleben W."/>
            <person name="Kalinowski J."/>
            <person name="Ruckert C."/>
        </authorList>
    </citation>
    <scope>NUCLEOTIDE SEQUENCE [LARGE SCALE GENOMIC DNA]</scope>
    <source>
        <strain evidence="6">MG417-CF17 (DSM 44213)</strain>
    </source>
</reference>
<comment type="subcellular location">
    <subcellularLocation>
        <location evidence="1">Cell membrane</location>
        <topology evidence="1">Single-pass type II membrane protein</topology>
    </subcellularLocation>
    <subcellularLocation>
        <location evidence="3">Membrane</location>
        <topology evidence="3">Single-pass type II membrane protein</topology>
    </subcellularLocation>
</comment>
<feature type="transmembrane region" description="Helical" evidence="3">
    <location>
        <begin position="29"/>
        <end position="49"/>
    </location>
</feature>
<keyword evidence="3" id="KW-1133">Transmembrane helix</keyword>
<gene>
    <name evidence="5" type="ORF">AJAP_24695</name>
</gene>
<keyword evidence="3" id="KW-0472">Membrane</keyword>
<evidence type="ECO:0000256" key="2">
    <source>
        <dbReference type="ARBA" id="ARBA00009370"/>
    </source>
</evidence>
<dbReference type="InterPro" id="IPR000223">
    <property type="entry name" value="Pept_S26A_signal_pept_1"/>
</dbReference>
<dbReference type="AlphaFoldDB" id="A0A075UXQ7"/>
<evidence type="ECO:0000313" key="6">
    <source>
        <dbReference type="Proteomes" id="UP000028492"/>
    </source>
</evidence>
<protein>
    <recommendedName>
        <fullName evidence="3">Signal peptidase I</fullName>
        <ecNumber evidence="3">3.4.21.89</ecNumber>
    </recommendedName>
</protein>
<keyword evidence="3" id="KW-0812">Transmembrane</keyword>
<comment type="caution">
    <text evidence="3">Lacks conserved residue(s) required for the propagation of feature annotation.</text>
</comment>
<proteinExistence type="inferred from homology"/>
<organism evidence="5 6">
    <name type="scientific">Amycolatopsis japonica</name>
    <dbReference type="NCBI Taxonomy" id="208439"/>
    <lineage>
        <taxon>Bacteria</taxon>
        <taxon>Bacillati</taxon>
        <taxon>Actinomycetota</taxon>
        <taxon>Actinomycetes</taxon>
        <taxon>Pseudonocardiales</taxon>
        <taxon>Pseudonocardiaceae</taxon>
        <taxon>Amycolatopsis</taxon>
        <taxon>Amycolatopsis japonica group</taxon>
    </lineage>
</organism>
<dbReference type="EC" id="3.4.21.89" evidence="3"/>
<evidence type="ECO:0000313" key="5">
    <source>
        <dbReference type="EMBL" id="AIG77788.1"/>
    </source>
</evidence>
<keyword evidence="3" id="KW-0645">Protease</keyword>
<dbReference type="GO" id="GO:0009003">
    <property type="term" value="F:signal peptidase activity"/>
    <property type="evidence" value="ECO:0007669"/>
    <property type="project" value="UniProtKB-EC"/>
</dbReference>
<keyword evidence="6" id="KW-1185">Reference proteome</keyword>
<evidence type="ECO:0000256" key="1">
    <source>
        <dbReference type="ARBA" id="ARBA00004401"/>
    </source>
</evidence>
<sequence>MALLCAVTETDFPAPPADRPGPKRRFSPLLFVMILLAVVGVGAGGYGFWTLMSYRMVSVPGGGMAPTIQPGAVVLYRWTSLPEIPRGAVVLMEVSAFPDSSPADGRIVKRVIGVGGDQVVCCTNDNLIAVNGKPVKEPYTEDDNGYGRKEYRPFSVQVPPGAVFVVGDQRNNSRDSRIYVGMPGDGAVPLSKVVGVVVGLGSVLAADPFPQTTAFVEAGLPGDPVSDTGFRTSRNLALGGAGLVAVGVIGAIVIVVRSAGKRRRAAAIPPTR</sequence>